<dbReference type="AlphaFoldDB" id="A0A5J5LPM5"/>
<evidence type="ECO:0000259" key="2">
    <source>
        <dbReference type="Pfam" id="PF13401"/>
    </source>
</evidence>
<proteinExistence type="predicted"/>
<dbReference type="EMBL" id="SRLN01000017">
    <property type="protein sequence ID" value="KAB0238261.1"/>
    <property type="molecule type" value="Genomic_DNA"/>
</dbReference>
<dbReference type="GO" id="GO:0005524">
    <property type="term" value="F:ATP binding"/>
    <property type="evidence" value="ECO:0007669"/>
    <property type="project" value="UniProtKB-KW"/>
</dbReference>
<protein>
    <submittedName>
        <fullName evidence="3">ATP-binding protein</fullName>
    </submittedName>
</protein>
<comment type="caution">
    <text evidence="3">The sequence shown here is derived from an EMBL/GenBank/DDBJ whole genome shotgun (WGS) entry which is preliminary data.</text>
</comment>
<evidence type="ECO:0000256" key="1">
    <source>
        <dbReference type="SAM" id="Phobius"/>
    </source>
</evidence>
<evidence type="ECO:0000313" key="3">
    <source>
        <dbReference type="EMBL" id="KAB0238261.1"/>
    </source>
</evidence>
<dbReference type="SUPFAM" id="SSF52540">
    <property type="entry name" value="P-loop containing nucleoside triphosphate hydrolases"/>
    <property type="match status" value="1"/>
</dbReference>
<feature type="transmembrane region" description="Helical" evidence="1">
    <location>
        <begin position="199"/>
        <end position="221"/>
    </location>
</feature>
<dbReference type="Gene3D" id="3.40.50.300">
    <property type="entry name" value="P-loop containing nucleotide triphosphate hydrolases"/>
    <property type="match status" value="1"/>
</dbReference>
<feature type="domain" description="ORC1/DEAH AAA+ ATPase" evidence="2">
    <location>
        <begin position="8"/>
        <end position="117"/>
    </location>
</feature>
<evidence type="ECO:0000313" key="4">
    <source>
        <dbReference type="Proteomes" id="UP000325636"/>
    </source>
</evidence>
<keyword evidence="1" id="KW-0472">Membrane</keyword>
<name>A0A5J5LPM5_MICAE</name>
<reference evidence="4" key="1">
    <citation type="submission" date="2019-04" db="EMBL/GenBank/DDBJ databases">
        <title>Microviridin 1777: A Toxic Chymotrypsin Inhibitor Discovered by a Metabologenomic Approach.</title>
        <authorList>
            <person name="Sieber S."/>
            <person name="Grendelmeier S.M."/>
            <person name="Harris L.A."/>
            <person name="Mitchell D.A."/>
            <person name="Gademann K."/>
        </authorList>
    </citation>
    <scope>NUCLEOTIDE SEQUENCE [LARGE SCALE GENOMIC DNA]</scope>
    <source>
        <strain evidence="4">EAWAG127a</strain>
    </source>
</reference>
<keyword evidence="1" id="KW-0812">Transmembrane</keyword>
<keyword evidence="3" id="KW-0067">ATP-binding</keyword>
<keyword evidence="3" id="KW-0547">Nucleotide-binding</keyword>
<dbReference type="RefSeq" id="WP_150978674.1">
    <property type="nucleotide sequence ID" value="NZ_SRLN01000017.1"/>
</dbReference>
<dbReference type="InterPro" id="IPR049945">
    <property type="entry name" value="AAA_22"/>
</dbReference>
<organism evidence="3 4">
    <name type="scientific">Microcystis aeruginosa EAWAG127a</name>
    <dbReference type="NCBI Taxonomy" id="2529855"/>
    <lineage>
        <taxon>Bacteria</taxon>
        <taxon>Bacillati</taxon>
        <taxon>Cyanobacteriota</taxon>
        <taxon>Cyanophyceae</taxon>
        <taxon>Oscillatoriophycideae</taxon>
        <taxon>Chroococcales</taxon>
        <taxon>Microcystaceae</taxon>
        <taxon>Microcystis</taxon>
    </lineage>
</organism>
<gene>
    <name evidence="3" type="ORF">EZJ55_24650</name>
</gene>
<accession>A0A5J5LPM5</accession>
<feature type="transmembrane region" description="Helical" evidence="1">
    <location>
        <begin position="227"/>
        <end position="246"/>
    </location>
</feature>
<dbReference type="GO" id="GO:0016887">
    <property type="term" value="F:ATP hydrolysis activity"/>
    <property type="evidence" value="ECO:0007669"/>
    <property type="project" value="InterPro"/>
</dbReference>
<keyword evidence="1" id="KW-1133">Transmembrane helix</keyword>
<sequence>MITAIEAGKSIVVIGEAGSGKTTLAETLLGVIGIDYQIAMANYSGSTAATLKSIAEQWEIDATDEKGKPLKGDALKQEIANNINDRYLLICDNAHRWAASLLYWLEIVQETGAILVLLSIAEVKTGIFLKMSKIELGRLSEAQIREIMIREAIAIDFSLTPSKIARLQSIAGSNPMLAKQAVQEAKLGRHFPEGKGNEYINVAPFINALLTALGIIRFIGLGLGDRSLYIFGGVAMLIAISLRYMGIGLNQAARRKPLGKK</sequence>
<dbReference type="Proteomes" id="UP000325636">
    <property type="component" value="Unassembled WGS sequence"/>
</dbReference>
<dbReference type="InterPro" id="IPR027417">
    <property type="entry name" value="P-loop_NTPase"/>
</dbReference>
<dbReference type="Pfam" id="PF13401">
    <property type="entry name" value="AAA_22"/>
    <property type="match status" value="1"/>
</dbReference>